<dbReference type="InterPro" id="IPR009061">
    <property type="entry name" value="DNA-bd_dom_put_sf"/>
</dbReference>
<keyword evidence="3" id="KW-1185">Reference proteome</keyword>
<dbReference type="Gene3D" id="1.10.10.10">
    <property type="entry name" value="Winged helix-like DNA-binding domain superfamily/Winged helix DNA-binding domain"/>
    <property type="match status" value="1"/>
</dbReference>
<evidence type="ECO:0000313" key="3">
    <source>
        <dbReference type="Proteomes" id="UP000239209"/>
    </source>
</evidence>
<dbReference type="RefSeq" id="WP_106126894.1">
    <property type="nucleotide sequence ID" value="NZ_PVZG01000005.1"/>
</dbReference>
<sequence length="61" mass="7107">METPGQEMCWTVAEVAMYLCVPVETLYAWRKRRYGPPAARVGRYLRYDPDDVRAWVKGRAA</sequence>
<protein>
    <submittedName>
        <fullName evidence="2">Excisionase family DNA binding protein</fullName>
    </submittedName>
</protein>
<evidence type="ECO:0000313" key="2">
    <source>
        <dbReference type="EMBL" id="PRY30253.1"/>
    </source>
</evidence>
<organism evidence="2 3">
    <name type="scientific">Pseudosporangium ferrugineum</name>
    <dbReference type="NCBI Taxonomy" id="439699"/>
    <lineage>
        <taxon>Bacteria</taxon>
        <taxon>Bacillati</taxon>
        <taxon>Actinomycetota</taxon>
        <taxon>Actinomycetes</taxon>
        <taxon>Micromonosporales</taxon>
        <taxon>Micromonosporaceae</taxon>
        <taxon>Pseudosporangium</taxon>
    </lineage>
</organism>
<dbReference type="Pfam" id="PF12728">
    <property type="entry name" value="HTH_17"/>
    <property type="match status" value="1"/>
</dbReference>
<feature type="domain" description="Helix-turn-helix" evidence="1">
    <location>
        <begin position="11"/>
        <end position="59"/>
    </location>
</feature>
<comment type="caution">
    <text evidence="2">The sequence shown here is derived from an EMBL/GenBank/DDBJ whole genome shotgun (WGS) entry which is preliminary data.</text>
</comment>
<dbReference type="InterPro" id="IPR041657">
    <property type="entry name" value="HTH_17"/>
</dbReference>
<gene>
    <name evidence="2" type="ORF">CLV70_105423</name>
</gene>
<dbReference type="AlphaFoldDB" id="A0A2T0SAB2"/>
<dbReference type="EMBL" id="PVZG01000005">
    <property type="protein sequence ID" value="PRY30253.1"/>
    <property type="molecule type" value="Genomic_DNA"/>
</dbReference>
<dbReference type="OrthoDB" id="5524782at2"/>
<evidence type="ECO:0000259" key="1">
    <source>
        <dbReference type="Pfam" id="PF12728"/>
    </source>
</evidence>
<reference evidence="2 3" key="1">
    <citation type="submission" date="2018-03" db="EMBL/GenBank/DDBJ databases">
        <title>Genomic Encyclopedia of Archaeal and Bacterial Type Strains, Phase II (KMG-II): from individual species to whole genera.</title>
        <authorList>
            <person name="Goeker M."/>
        </authorList>
    </citation>
    <scope>NUCLEOTIDE SEQUENCE [LARGE SCALE GENOMIC DNA]</scope>
    <source>
        <strain evidence="2 3">DSM 45348</strain>
    </source>
</reference>
<name>A0A2T0SAB2_9ACTN</name>
<proteinExistence type="predicted"/>
<dbReference type="InterPro" id="IPR036388">
    <property type="entry name" value="WH-like_DNA-bd_sf"/>
</dbReference>
<accession>A0A2T0SAB2</accession>
<dbReference type="SUPFAM" id="SSF46955">
    <property type="entry name" value="Putative DNA-binding domain"/>
    <property type="match status" value="1"/>
</dbReference>
<dbReference type="Proteomes" id="UP000239209">
    <property type="component" value="Unassembled WGS sequence"/>
</dbReference>